<dbReference type="PANTHER" id="PTHR31151:SF0">
    <property type="entry name" value="PROLINE-TRNA LIGASE (DUF1680)"/>
    <property type="match status" value="1"/>
</dbReference>
<gene>
    <name evidence="5" type="ORF">SAMN06297382_2586</name>
</gene>
<dbReference type="PANTHER" id="PTHR31151">
    <property type="entry name" value="PROLINE-TRNA LIGASE (DUF1680)"/>
    <property type="match status" value="1"/>
</dbReference>
<reference evidence="5 6" key="1">
    <citation type="submission" date="2017-07" db="EMBL/GenBank/DDBJ databases">
        <authorList>
            <person name="Sun Z.S."/>
            <person name="Albrecht U."/>
            <person name="Echele G."/>
            <person name="Lee C.C."/>
        </authorList>
    </citation>
    <scope>NUCLEOTIDE SEQUENCE [LARGE SCALE GENOMIC DNA]</scope>
    <source>
        <strain evidence="5 6">CGMCC 1.12710</strain>
    </source>
</reference>
<dbReference type="Proteomes" id="UP000198346">
    <property type="component" value="Unassembled WGS sequence"/>
</dbReference>
<protein>
    <recommendedName>
        <fullName evidence="7">Glycoside hydrolase family 127 protein</fullName>
    </recommendedName>
</protein>
<keyword evidence="6" id="KW-1185">Reference proteome</keyword>
<evidence type="ECO:0000259" key="3">
    <source>
        <dbReference type="Pfam" id="PF20620"/>
    </source>
</evidence>
<dbReference type="Pfam" id="PF07944">
    <property type="entry name" value="Beta-AFase-like_GH127_cat"/>
    <property type="match status" value="1"/>
</dbReference>
<feature type="signal peptide" evidence="1">
    <location>
        <begin position="1"/>
        <end position="22"/>
    </location>
</feature>
<sequence length="781" mass="86571">MSAPTRRDVLCTASALALAACAGPPSGEAAPSPRRAEPLPLHAVRLKPSIFKDAIEANRRYLLSLDPERLLHNFHKSAGLPTKGALYGGWEARGIAGHTLGHYLSACSLMHAQTDDEAVRTRVDHIVRELASCQQAHGDGYIGGTTVERDGRVVDGKIIFEEVRTGDIRAGPFDVNGGWVPLYAWHKVHAGLIDAYRLCANTLALEVMLGMADYLATILEGLDDAQMQALLVAEHGGLNESYAETYAATGEGRWLALARRIRDRAVLDPLSEGRNILSGLHANTQIPKVIGLASLHDLTGEKHFADTAAYFHDIVVNHHSYVIGGNSEWEFFRPPDVIAGALSDRTCESCNSYNMLKLTRRLFGWSPDTRLFDYYERTHLNHIMAHQRPDDGMFAYFMPLSSGARRTWSTPEESFWCCVGSGMESHAKHGDSIYWRAGADTLFINLFIPSEAAWVEGRMRLSLETGFPFAEAVVIAVEKAPEEARTLALRMPGWCAAPEIFINNAKAEPEKRENGYALMRRIWRAGDKILLKLPMELRAEAAPDAPETLAFLHGPLVLAADLGPSNAPFEQIPPALPKGGGMRSLTPLDDMPYTYEMAGAASDSVVLKPFFNLYDRRTAVYFPQLTAAEWTEREAAFAVAQAEKTAIDVRTIDVIHLGEPDSERRHDFRTNHSDVVAFGGKNGRQAWWGVGNYIEFDMAVTPEARFLYAQYWGEEIDKAFDILVDGEKIAHETRPGPPIARFVAKTYPLPEGLFRDRKSAIVRFETKGSDAPVYECRILRE</sequence>
<dbReference type="InterPro" id="IPR012878">
    <property type="entry name" value="Beta-AFase-like_GH127_cat"/>
</dbReference>
<feature type="domain" description="Glycoside hydrolase GH146 substrate-binding" evidence="3">
    <location>
        <begin position="647"/>
        <end position="779"/>
    </location>
</feature>
<dbReference type="InterPro" id="IPR008928">
    <property type="entry name" value="6-hairpin_glycosidase_sf"/>
</dbReference>
<feature type="domain" description="Non-reducing end beta-L-arabinofuranosidase-like GH127 catalytic" evidence="2">
    <location>
        <begin position="43"/>
        <end position="430"/>
    </location>
</feature>
<evidence type="ECO:0000313" key="5">
    <source>
        <dbReference type="EMBL" id="SNT75157.1"/>
    </source>
</evidence>
<dbReference type="Pfam" id="PF20620">
    <property type="entry name" value="DUF6805"/>
    <property type="match status" value="1"/>
</dbReference>
<evidence type="ECO:0000256" key="1">
    <source>
        <dbReference type="SAM" id="SignalP"/>
    </source>
</evidence>
<dbReference type="AlphaFoldDB" id="A0A239PZR1"/>
<feature type="domain" description="Non-reducing end beta-L-arabinofuranosidase-like GH127 middle" evidence="4">
    <location>
        <begin position="441"/>
        <end position="535"/>
    </location>
</feature>
<dbReference type="EMBL" id="FZQA01000007">
    <property type="protein sequence ID" value="SNT75157.1"/>
    <property type="molecule type" value="Genomic_DNA"/>
</dbReference>
<proteinExistence type="predicted"/>
<dbReference type="SUPFAM" id="SSF48208">
    <property type="entry name" value="Six-hairpin glycosidases"/>
    <property type="match status" value="1"/>
</dbReference>
<evidence type="ECO:0000259" key="4">
    <source>
        <dbReference type="Pfam" id="PF20736"/>
    </source>
</evidence>
<dbReference type="InterPro" id="IPR049046">
    <property type="entry name" value="Beta-AFase-like_GH127_middle"/>
</dbReference>
<dbReference type="RefSeq" id="WP_089413020.1">
    <property type="nucleotide sequence ID" value="NZ_FZQA01000007.1"/>
</dbReference>
<evidence type="ECO:0000259" key="2">
    <source>
        <dbReference type="Pfam" id="PF07944"/>
    </source>
</evidence>
<dbReference type="PROSITE" id="PS51257">
    <property type="entry name" value="PROKAR_LIPOPROTEIN"/>
    <property type="match status" value="1"/>
</dbReference>
<evidence type="ECO:0008006" key="7">
    <source>
        <dbReference type="Google" id="ProtNLM"/>
    </source>
</evidence>
<evidence type="ECO:0000313" key="6">
    <source>
        <dbReference type="Proteomes" id="UP000198346"/>
    </source>
</evidence>
<accession>A0A239PZR1</accession>
<organism evidence="5 6">
    <name type="scientific">Amphiplicatus metriothermophilus</name>
    <dbReference type="NCBI Taxonomy" id="1519374"/>
    <lineage>
        <taxon>Bacteria</taxon>
        <taxon>Pseudomonadati</taxon>
        <taxon>Pseudomonadota</taxon>
        <taxon>Alphaproteobacteria</taxon>
        <taxon>Parvularculales</taxon>
        <taxon>Parvularculaceae</taxon>
        <taxon>Amphiplicatus</taxon>
    </lineage>
</organism>
<dbReference type="InterPro" id="IPR006311">
    <property type="entry name" value="TAT_signal"/>
</dbReference>
<dbReference type="InterPro" id="IPR046544">
    <property type="entry name" value="GH146_SB_dom"/>
</dbReference>
<keyword evidence="1" id="KW-0732">Signal</keyword>
<name>A0A239PZR1_9PROT</name>
<dbReference type="GO" id="GO:0005975">
    <property type="term" value="P:carbohydrate metabolic process"/>
    <property type="evidence" value="ECO:0007669"/>
    <property type="project" value="InterPro"/>
</dbReference>
<feature type="chain" id="PRO_5012805706" description="Glycoside hydrolase family 127 protein" evidence="1">
    <location>
        <begin position="23"/>
        <end position="781"/>
    </location>
</feature>
<dbReference type="PROSITE" id="PS51318">
    <property type="entry name" value="TAT"/>
    <property type="match status" value="1"/>
</dbReference>
<dbReference type="OrthoDB" id="9757939at2"/>
<dbReference type="Pfam" id="PF20736">
    <property type="entry name" value="Glyco_hydro127M"/>
    <property type="match status" value="1"/>
</dbReference>